<gene>
    <name evidence="2" type="ORF">CHS0354_026459</name>
</gene>
<organism evidence="2 3">
    <name type="scientific">Potamilus streckersoni</name>
    <dbReference type="NCBI Taxonomy" id="2493646"/>
    <lineage>
        <taxon>Eukaryota</taxon>
        <taxon>Metazoa</taxon>
        <taxon>Spiralia</taxon>
        <taxon>Lophotrochozoa</taxon>
        <taxon>Mollusca</taxon>
        <taxon>Bivalvia</taxon>
        <taxon>Autobranchia</taxon>
        <taxon>Heteroconchia</taxon>
        <taxon>Palaeoheterodonta</taxon>
        <taxon>Unionida</taxon>
        <taxon>Unionoidea</taxon>
        <taxon>Unionidae</taxon>
        <taxon>Ambleminae</taxon>
        <taxon>Lampsilini</taxon>
        <taxon>Potamilus</taxon>
    </lineage>
</organism>
<proteinExistence type="predicted"/>
<dbReference type="EMBL" id="JAEAOA010001578">
    <property type="protein sequence ID" value="KAK3577504.1"/>
    <property type="molecule type" value="Genomic_DNA"/>
</dbReference>
<protein>
    <submittedName>
        <fullName evidence="2">Uncharacterized protein</fullName>
    </submittedName>
</protein>
<evidence type="ECO:0000313" key="3">
    <source>
        <dbReference type="Proteomes" id="UP001195483"/>
    </source>
</evidence>
<reference evidence="2" key="3">
    <citation type="submission" date="2023-05" db="EMBL/GenBank/DDBJ databases">
        <authorList>
            <person name="Smith C.H."/>
        </authorList>
    </citation>
    <scope>NUCLEOTIDE SEQUENCE</scope>
    <source>
        <strain evidence="2">CHS0354</strain>
        <tissue evidence="2">Mantle</tissue>
    </source>
</reference>
<reference evidence="2" key="1">
    <citation type="journal article" date="2021" name="Genome Biol. Evol.">
        <title>A High-Quality Reference Genome for a Parasitic Bivalve with Doubly Uniparental Inheritance (Bivalvia: Unionida).</title>
        <authorList>
            <person name="Smith C.H."/>
        </authorList>
    </citation>
    <scope>NUCLEOTIDE SEQUENCE</scope>
    <source>
        <strain evidence="2">CHS0354</strain>
    </source>
</reference>
<name>A0AAE0RQ13_9BIVA</name>
<keyword evidence="3" id="KW-1185">Reference proteome</keyword>
<reference evidence="2" key="2">
    <citation type="journal article" date="2021" name="Genome Biol. Evol.">
        <title>Developing a high-quality reference genome for a parasitic bivalve with doubly uniparental inheritance (Bivalvia: Unionida).</title>
        <authorList>
            <person name="Smith C.H."/>
        </authorList>
    </citation>
    <scope>NUCLEOTIDE SEQUENCE</scope>
    <source>
        <strain evidence="2">CHS0354</strain>
        <tissue evidence="2">Mantle</tissue>
    </source>
</reference>
<sequence>MKRVDRDRLGTEENIMVMHRCAETLDAGHTIKQGTQTMNGGAVINAIAFADSSYLSFTQNPKEADTESKCHSWTTEGIQAMQAKCSCKHTNHLYYPNEWLRGKPHYVKTYTNVNAAMQEYYLVSCGETDKVQQIDVSRSFMFSTHPHPDQKNTQLWLSSGDSNPSVTWSTLFSKPQN</sequence>
<evidence type="ECO:0000256" key="1">
    <source>
        <dbReference type="SAM" id="MobiDB-lite"/>
    </source>
</evidence>
<accession>A0AAE0RQ13</accession>
<feature type="region of interest" description="Disordered" evidence="1">
    <location>
        <begin position="152"/>
        <end position="177"/>
    </location>
</feature>
<evidence type="ECO:0000313" key="2">
    <source>
        <dbReference type="EMBL" id="KAK3577504.1"/>
    </source>
</evidence>
<dbReference type="AlphaFoldDB" id="A0AAE0RQ13"/>
<comment type="caution">
    <text evidence="2">The sequence shown here is derived from an EMBL/GenBank/DDBJ whole genome shotgun (WGS) entry which is preliminary data.</text>
</comment>
<dbReference type="Proteomes" id="UP001195483">
    <property type="component" value="Unassembled WGS sequence"/>
</dbReference>